<proteinExistence type="predicted"/>
<evidence type="ECO:0000313" key="3">
    <source>
        <dbReference type="Proteomes" id="UP000578112"/>
    </source>
</evidence>
<sequence>MISARRATAADAAELVRLRGVMIAAMQGREPDDGPWREYAQGTLERRLAEAEPTLAAFVVTQPDTPGRLAACAVGTVEARLGGPGNPSGLTGYVFNVATDPAHRRLGYSRSCTTALLNWYRSQGIVTVDLRATPAAEPLYRSLGFVRTPDPAMRLHLPGTA</sequence>
<gene>
    <name evidence="2" type="ORF">BJ971_007806</name>
</gene>
<comment type="caution">
    <text evidence="2">The sequence shown here is derived from an EMBL/GenBank/DDBJ whole genome shotgun (WGS) entry which is preliminary data.</text>
</comment>
<protein>
    <submittedName>
        <fullName evidence="2">GNAT superfamily N-acetyltransferase</fullName>
    </submittedName>
</protein>
<keyword evidence="3" id="KW-1185">Reference proteome</keyword>
<dbReference type="InterPro" id="IPR000182">
    <property type="entry name" value="GNAT_dom"/>
</dbReference>
<accession>A0A7W7I6E5</accession>
<dbReference type="CDD" id="cd04301">
    <property type="entry name" value="NAT_SF"/>
    <property type="match status" value="1"/>
</dbReference>
<dbReference type="EMBL" id="JACHNH010000001">
    <property type="protein sequence ID" value="MBB4767250.1"/>
    <property type="molecule type" value="Genomic_DNA"/>
</dbReference>
<name>A0A7W7I6E5_9ACTN</name>
<dbReference type="Gene3D" id="3.40.630.30">
    <property type="match status" value="1"/>
</dbReference>
<dbReference type="InterPro" id="IPR016181">
    <property type="entry name" value="Acyl_CoA_acyltransferase"/>
</dbReference>
<dbReference type="AlphaFoldDB" id="A0A7W7I6E5"/>
<dbReference type="GO" id="GO:0016747">
    <property type="term" value="F:acyltransferase activity, transferring groups other than amino-acyl groups"/>
    <property type="evidence" value="ECO:0007669"/>
    <property type="project" value="InterPro"/>
</dbReference>
<dbReference type="SUPFAM" id="SSF55729">
    <property type="entry name" value="Acyl-CoA N-acyltransferases (Nat)"/>
    <property type="match status" value="1"/>
</dbReference>
<feature type="domain" description="N-acetyltransferase" evidence="1">
    <location>
        <begin position="2"/>
        <end position="161"/>
    </location>
</feature>
<dbReference type="RefSeq" id="WP_184998298.1">
    <property type="nucleotide sequence ID" value="NZ_BOMK01000070.1"/>
</dbReference>
<organism evidence="2 3">
    <name type="scientific">Actinoplanes digitatis</name>
    <dbReference type="NCBI Taxonomy" id="1868"/>
    <lineage>
        <taxon>Bacteria</taxon>
        <taxon>Bacillati</taxon>
        <taxon>Actinomycetota</taxon>
        <taxon>Actinomycetes</taxon>
        <taxon>Micromonosporales</taxon>
        <taxon>Micromonosporaceae</taxon>
        <taxon>Actinoplanes</taxon>
    </lineage>
</organism>
<dbReference type="Proteomes" id="UP000578112">
    <property type="component" value="Unassembled WGS sequence"/>
</dbReference>
<evidence type="ECO:0000313" key="2">
    <source>
        <dbReference type="EMBL" id="MBB4767250.1"/>
    </source>
</evidence>
<reference evidence="2 3" key="1">
    <citation type="submission" date="2020-08" db="EMBL/GenBank/DDBJ databases">
        <title>Sequencing the genomes of 1000 actinobacteria strains.</title>
        <authorList>
            <person name="Klenk H.-P."/>
        </authorList>
    </citation>
    <scope>NUCLEOTIDE SEQUENCE [LARGE SCALE GENOMIC DNA]</scope>
    <source>
        <strain evidence="2 3">DSM 43149</strain>
    </source>
</reference>
<evidence type="ECO:0000259" key="1">
    <source>
        <dbReference type="PROSITE" id="PS51186"/>
    </source>
</evidence>
<dbReference type="Pfam" id="PF00583">
    <property type="entry name" value="Acetyltransf_1"/>
    <property type="match status" value="1"/>
</dbReference>
<keyword evidence="2" id="KW-0808">Transferase</keyword>
<dbReference type="PROSITE" id="PS51186">
    <property type="entry name" value="GNAT"/>
    <property type="match status" value="1"/>
</dbReference>